<feature type="transmembrane region" description="Helical" evidence="1">
    <location>
        <begin position="363"/>
        <end position="387"/>
    </location>
</feature>
<sequence>MYSIKSQYSGAALGFLTSFFRTGLPQPQPLPPLIWLMPESPPLVRTPMFKQLGSNTPMVATLTKKIVAGLSPYTIGPIIFAAALMVAVTMASAYMLSSRTRPKPKPHKSYCKVYLSASNSRSIWGRLLSSIAFIMHTVLLPASPMIIVAMMFTIYHHLSHVDDSALLSLVARIPCAAGVNLHGICERVAPLWEMLELFLNPLATNGATQSSSLTASLPCSLRGFLLSLATCSSLGAGSLLIGAALGFLTSFFRTGLPQPQPLPPPIWLMPESPPLVWTPTFKQLGSNTPMVATLTKKIVAGSSPYTIGPIIFAAALMVAVTLASAYMLLSRTRPKPKPHKNYCKVSLSASNSRSIWGRLLSSIAFIMHTVLLPASPIIIVAMMFTIYHHLSQVDDVEHLMFRALCTPLLGTARWHKSALLSLVARIPCAAVVDLHGICERVASLWEMLELFLNRLATNGATQSSSLTASLPCSLREFLLSLAACSSLGAGSLLMYAHASPFQQDIRADFRIQPWHLSAQFAAEAAAEELRCKRAAEAEEQSRDTRELIVILDGHIASIRETRALGRARELAARV</sequence>
<accession>A0A166V707</accession>
<evidence type="ECO:0000313" key="2">
    <source>
        <dbReference type="EMBL" id="KZP32406.1"/>
    </source>
</evidence>
<dbReference type="AlphaFoldDB" id="A0A166V707"/>
<keyword evidence="1" id="KW-1133">Transmembrane helix</keyword>
<feature type="transmembrane region" description="Helical" evidence="1">
    <location>
        <begin position="224"/>
        <end position="252"/>
    </location>
</feature>
<keyword evidence="1" id="KW-0812">Transmembrane</keyword>
<feature type="transmembrane region" description="Helical" evidence="1">
    <location>
        <begin position="307"/>
        <end position="329"/>
    </location>
</feature>
<keyword evidence="3" id="KW-1185">Reference proteome</keyword>
<dbReference type="Proteomes" id="UP000076532">
    <property type="component" value="Unassembled WGS sequence"/>
</dbReference>
<evidence type="ECO:0000313" key="3">
    <source>
        <dbReference type="Proteomes" id="UP000076532"/>
    </source>
</evidence>
<gene>
    <name evidence="2" type="ORF">FIBSPDRAFT_1037021</name>
</gene>
<evidence type="ECO:0000256" key="1">
    <source>
        <dbReference type="SAM" id="Phobius"/>
    </source>
</evidence>
<dbReference type="EMBL" id="KV417486">
    <property type="protein sequence ID" value="KZP32406.1"/>
    <property type="molecule type" value="Genomic_DNA"/>
</dbReference>
<protein>
    <submittedName>
        <fullName evidence="2">Uncharacterized protein</fullName>
    </submittedName>
</protein>
<organism evidence="2 3">
    <name type="scientific">Athelia psychrophila</name>
    <dbReference type="NCBI Taxonomy" id="1759441"/>
    <lineage>
        <taxon>Eukaryota</taxon>
        <taxon>Fungi</taxon>
        <taxon>Dikarya</taxon>
        <taxon>Basidiomycota</taxon>
        <taxon>Agaricomycotina</taxon>
        <taxon>Agaricomycetes</taxon>
        <taxon>Agaricomycetidae</taxon>
        <taxon>Atheliales</taxon>
        <taxon>Atheliaceae</taxon>
        <taxon>Athelia</taxon>
    </lineage>
</organism>
<reference evidence="2 3" key="1">
    <citation type="journal article" date="2016" name="Mol. Biol. Evol.">
        <title>Comparative Genomics of Early-Diverging Mushroom-Forming Fungi Provides Insights into the Origins of Lignocellulose Decay Capabilities.</title>
        <authorList>
            <person name="Nagy L.G."/>
            <person name="Riley R."/>
            <person name="Tritt A."/>
            <person name="Adam C."/>
            <person name="Daum C."/>
            <person name="Floudas D."/>
            <person name="Sun H."/>
            <person name="Yadav J.S."/>
            <person name="Pangilinan J."/>
            <person name="Larsson K.H."/>
            <person name="Matsuura K."/>
            <person name="Barry K."/>
            <person name="Labutti K."/>
            <person name="Kuo R."/>
            <person name="Ohm R.A."/>
            <person name="Bhattacharya S.S."/>
            <person name="Shirouzu T."/>
            <person name="Yoshinaga Y."/>
            <person name="Martin F.M."/>
            <person name="Grigoriev I.V."/>
            <person name="Hibbett D.S."/>
        </authorList>
    </citation>
    <scope>NUCLEOTIDE SEQUENCE [LARGE SCALE GENOMIC DNA]</scope>
    <source>
        <strain evidence="2 3">CBS 109695</strain>
    </source>
</reference>
<feature type="transmembrane region" description="Helical" evidence="1">
    <location>
        <begin position="131"/>
        <end position="154"/>
    </location>
</feature>
<proteinExistence type="predicted"/>
<name>A0A166V707_9AGAM</name>
<keyword evidence="1" id="KW-0472">Membrane</keyword>
<feature type="transmembrane region" description="Helical" evidence="1">
    <location>
        <begin position="75"/>
        <end position="96"/>
    </location>
</feature>